<dbReference type="RefSeq" id="WP_038556805.1">
    <property type="nucleotide sequence ID" value="NZ_CAXXJF010000003.1"/>
</dbReference>
<dbReference type="Proteomes" id="UP000181981">
    <property type="component" value="Unassembled WGS sequence"/>
</dbReference>
<dbReference type="Proteomes" id="UP000023772">
    <property type="component" value="Chromosome"/>
</dbReference>
<gene>
    <name evidence="2" type="ORF">FH5T_06430</name>
    <name evidence="3" type="ORF">SAMN05444285_14222</name>
</gene>
<evidence type="ECO:0000313" key="3">
    <source>
        <dbReference type="EMBL" id="SEU09150.1"/>
    </source>
</evidence>
<sequence>MKTIATNYNSLFFLLVLFVAAGCNKDENETPQHLRGTWIETVHKTDTLEFSESDLFILNRGMEMQGEYLLPKPHSGPYFYEIERDSILLIWGLSSSSYGISYYFEYDEQNEMIRIGNFFVDSLSRNNEILDFLRVN</sequence>
<reference evidence="3 5" key="2">
    <citation type="submission" date="2016-10" db="EMBL/GenBank/DDBJ databases">
        <authorList>
            <person name="de Groot N.N."/>
        </authorList>
    </citation>
    <scope>NUCLEOTIDE SEQUENCE [LARGE SCALE GENOMIC DNA]</scope>
    <source>
        <strain evidence="3 5">DSM 25947</strain>
    </source>
</reference>
<evidence type="ECO:0000313" key="4">
    <source>
        <dbReference type="Proteomes" id="UP000023772"/>
    </source>
</evidence>
<evidence type="ECO:0000313" key="5">
    <source>
        <dbReference type="Proteomes" id="UP000181981"/>
    </source>
</evidence>
<feature type="signal peptide" evidence="1">
    <location>
        <begin position="1"/>
        <end position="21"/>
    </location>
</feature>
<feature type="chain" id="PRO_5010514962" description="Lipocalin-like domain-containing protein" evidence="1">
    <location>
        <begin position="22"/>
        <end position="136"/>
    </location>
</feature>
<dbReference type="KEGG" id="dori:FH5T_06430"/>
<evidence type="ECO:0008006" key="6">
    <source>
        <dbReference type="Google" id="ProtNLM"/>
    </source>
</evidence>
<evidence type="ECO:0000256" key="1">
    <source>
        <dbReference type="SAM" id="SignalP"/>
    </source>
</evidence>
<dbReference type="EMBL" id="CP007451">
    <property type="protein sequence ID" value="AHW61688.1"/>
    <property type="molecule type" value="Genomic_DNA"/>
</dbReference>
<proteinExistence type="predicted"/>
<accession>X5DFH9</accession>
<keyword evidence="1" id="KW-0732">Signal</keyword>
<organism evidence="3 5">
    <name type="scientific">Draconibacterium orientale</name>
    <dbReference type="NCBI Taxonomy" id="1168034"/>
    <lineage>
        <taxon>Bacteria</taxon>
        <taxon>Pseudomonadati</taxon>
        <taxon>Bacteroidota</taxon>
        <taxon>Bacteroidia</taxon>
        <taxon>Marinilabiliales</taxon>
        <taxon>Prolixibacteraceae</taxon>
        <taxon>Draconibacterium</taxon>
    </lineage>
</organism>
<dbReference type="HOGENOM" id="CLU_1872147_0_0_10"/>
<evidence type="ECO:0000313" key="2">
    <source>
        <dbReference type="EMBL" id="AHW61688.1"/>
    </source>
</evidence>
<name>X5DFH9_9BACT</name>
<keyword evidence="4" id="KW-1185">Reference proteome</keyword>
<protein>
    <recommendedName>
        <fullName evidence="6">Lipocalin-like domain-containing protein</fullName>
    </recommendedName>
</protein>
<dbReference type="EMBL" id="FOHT01000042">
    <property type="protein sequence ID" value="SEU09150.1"/>
    <property type="molecule type" value="Genomic_DNA"/>
</dbReference>
<reference evidence="2 4" key="1">
    <citation type="submission" date="2014-03" db="EMBL/GenBank/DDBJ databases">
        <title>Complete genome sequence of a deeply braunched marine Bacteroidia bacterium Draconibacterium orientale type strain FH5T.</title>
        <authorList>
            <person name="Li X."/>
            <person name="Wang X."/>
            <person name="Xie Z."/>
            <person name="Du Z."/>
            <person name="Chen G."/>
        </authorList>
    </citation>
    <scope>NUCLEOTIDE SEQUENCE [LARGE SCALE GENOMIC DNA]</scope>
    <source>
        <strain evidence="2 4">FH5</strain>
    </source>
</reference>
<dbReference type="AlphaFoldDB" id="X5DFH9"/>
<dbReference type="PROSITE" id="PS51257">
    <property type="entry name" value="PROKAR_LIPOPROTEIN"/>
    <property type="match status" value="1"/>
</dbReference>